<proteinExistence type="predicted"/>
<reference evidence="1 2" key="1">
    <citation type="submission" date="2024-01" db="EMBL/GenBank/DDBJ databases">
        <title>The genomes of 5 underutilized Papilionoideae crops provide insights into root nodulation and disease resistanc.</title>
        <authorList>
            <person name="Jiang F."/>
        </authorList>
    </citation>
    <scope>NUCLEOTIDE SEQUENCE [LARGE SCALE GENOMIC DNA]</scope>
    <source>
        <strain evidence="1">LVBAO_FW01</strain>
        <tissue evidence="1">Leaves</tissue>
    </source>
</reference>
<organism evidence="1 2">
    <name type="scientific">Canavalia gladiata</name>
    <name type="common">Sword bean</name>
    <name type="synonym">Dolichos gladiatus</name>
    <dbReference type="NCBI Taxonomy" id="3824"/>
    <lineage>
        <taxon>Eukaryota</taxon>
        <taxon>Viridiplantae</taxon>
        <taxon>Streptophyta</taxon>
        <taxon>Embryophyta</taxon>
        <taxon>Tracheophyta</taxon>
        <taxon>Spermatophyta</taxon>
        <taxon>Magnoliopsida</taxon>
        <taxon>eudicotyledons</taxon>
        <taxon>Gunneridae</taxon>
        <taxon>Pentapetalae</taxon>
        <taxon>rosids</taxon>
        <taxon>fabids</taxon>
        <taxon>Fabales</taxon>
        <taxon>Fabaceae</taxon>
        <taxon>Papilionoideae</taxon>
        <taxon>50 kb inversion clade</taxon>
        <taxon>NPAAA clade</taxon>
        <taxon>indigoferoid/millettioid clade</taxon>
        <taxon>Phaseoleae</taxon>
        <taxon>Canavalia</taxon>
    </lineage>
</organism>
<evidence type="ECO:0000313" key="1">
    <source>
        <dbReference type="EMBL" id="KAK7361784.1"/>
    </source>
</evidence>
<evidence type="ECO:0000313" key="2">
    <source>
        <dbReference type="Proteomes" id="UP001367508"/>
    </source>
</evidence>
<dbReference type="Proteomes" id="UP001367508">
    <property type="component" value="Unassembled WGS sequence"/>
</dbReference>
<protein>
    <submittedName>
        <fullName evidence="1">Uncharacterized protein</fullName>
    </submittedName>
</protein>
<gene>
    <name evidence="1" type="ORF">VNO77_03868</name>
</gene>
<sequence length="110" mass="12007">MYGMAPLGYGRTKVFCCWPSLAHDSHWSVPPKVRSCPSKVMQRAIHTAFSSSSLGSRERGGSSSFPIEGGGNHLLLFILVVLMTELWHVPMADSDSVNRSEALAPHGMHL</sequence>
<dbReference type="AlphaFoldDB" id="A0AAN9MVM0"/>
<dbReference type="EMBL" id="JAYMYQ010000001">
    <property type="protein sequence ID" value="KAK7361784.1"/>
    <property type="molecule type" value="Genomic_DNA"/>
</dbReference>
<name>A0AAN9MVM0_CANGL</name>
<accession>A0AAN9MVM0</accession>
<keyword evidence="2" id="KW-1185">Reference proteome</keyword>
<comment type="caution">
    <text evidence="1">The sequence shown here is derived from an EMBL/GenBank/DDBJ whole genome shotgun (WGS) entry which is preliminary data.</text>
</comment>